<comment type="caution">
    <text evidence="1">The sequence shown here is derived from an EMBL/GenBank/DDBJ whole genome shotgun (WGS) entry which is preliminary data.</text>
</comment>
<name>A0A2G8RG24_9RHOB</name>
<accession>A0A2G8RG24</accession>
<proteinExistence type="predicted"/>
<dbReference type="EMBL" id="AWWI01000060">
    <property type="protein sequence ID" value="PIL20546.1"/>
    <property type="molecule type" value="Genomic_DNA"/>
</dbReference>
<dbReference type="Proteomes" id="UP000231259">
    <property type="component" value="Unassembled WGS sequence"/>
</dbReference>
<protein>
    <submittedName>
        <fullName evidence="1">Uncharacterized protein</fullName>
    </submittedName>
</protein>
<evidence type="ECO:0000313" key="1">
    <source>
        <dbReference type="EMBL" id="PIL20546.1"/>
    </source>
</evidence>
<sequence length="166" mass="17320">MCIIEAGAAIAGAAQALTLAQGLQLAGTAVAAGGSIWQGVQAQNTATAQIKEIQTQKEQTLQQNAVEDQRYRGQFRRQIATQRAELASRGIDLGSPSAVYLGQTAAEEMAFGSASIRQTGQAQVTELTGQQRLLRAQGQNAMLKGGLSAAGSVLTAAPEIWPELLN</sequence>
<organism evidence="1 2">
    <name type="scientific">Puniceibacterium antarcticum</name>
    <dbReference type="NCBI Taxonomy" id="1206336"/>
    <lineage>
        <taxon>Bacteria</taxon>
        <taxon>Pseudomonadati</taxon>
        <taxon>Pseudomonadota</taxon>
        <taxon>Alphaproteobacteria</taxon>
        <taxon>Rhodobacterales</taxon>
        <taxon>Paracoccaceae</taxon>
        <taxon>Puniceibacterium</taxon>
    </lineage>
</organism>
<dbReference type="AlphaFoldDB" id="A0A2G8RG24"/>
<gene>
    <name evidence="1" type="ORF">P775_08430</name>
</gene>
<keyword evidence="2" id="KW-1185">Reference proteome</keyword>
<dbReference type="OrthoDB" id="7864503at2"/>
<reference evidence="1 2" key="1">
    <citation type="submission" date="2013-09" db="EMBL/GenBank/DDBJ databases">
        <title>Genome sequencing of Phaeobacter antarcticus sp. nov. SM1211.</title>
        <authorList>
            <person name="Zhang X.-Y."/>
            <person name="Liu C."/>
            <person name="Chen X.-L."/>
            <person name="Xie B.-B."/>
            <person name="Qin Q.-L."/>
            <person name="Rong J.-C."/>
            <person name="Zhang Y.-Z."/>
        </authorList>
    </citation>
    <scope>NUCLEOTIDE SEQUENCE [LARGE SCALE GENOMIC DNA]</scope>
    <source>
        <strain evidence="1 2">SM1211</strain>
    </source>
</reference>
<evidence type="ECO:0000313" key="2">
    <source>
        <dbReference type="Proteomes" id="UP000231259"/>
    </source>
</evidence>
<dbReference type="RefSeq" id="WP_099910493.1">
    <property type="nucleotide sequence ID" value="NZ_AWWI01000060.1"/>
</dbReference>